<dbReference type="GO" id="GO:0008168">
    <property type="term" value="F:methyltransferase activity"/>
    <property type="evidence" value="ECO:0007669"/>
    <property type="project" value="UniProtKB-KW"/>
</dbReference>
<name>A0A7G2IXT2_CITFR</name>
<dbReference type="EMBL" id="CBWP010000089">
    <property type="protein sequence ID" value="CDL41775.1"/>
    <property type="molecule type" value="Genomic_DNA"/>
</dbReference>
<comment type="caution">
    <text evidence="1">The sequence shown here is derived from an EMBL/GenBank/DDBJ whole genome shotgun (WGS) entry which is preliminary data.</text>
</comment>
<sequence>MALVGINNENEFYSNHYLGEVFTSDIRDVLEPWIEQENAAREAERAAREQGKEVEAGYRAPWNQLNSLATEFFRRLTDHEKQRQIPQRLADQRTRWQPLLKALGYELNPHIQMLDDDTPLPVLARYNSTDGSPWLWIVEAHDQDEGTLDPLALSLLTAQFPADTDKHKRDSLRKKANGEYRSWQDLLSTAVFTQNEPPRFCAVAR</sequence>
<dbReference type="Proteomes" id="UP000019194">
    <property type="component" value="Unassembled WGS sequence"/>
</dbReference>
<reference evidence="1 2" key="1">
    <citation type="submission" date="2013-10" db="EMBL/GenBank/DDBJ databases">
        <title>Antibiotic resistance diversity of beta-lactamase producers in the General Hospital Vienna.</title>
        <authorList>
            <person name="Barisic I."/>
            <person name="Mitteregger D."/>
            <person name="Hirschl A.M."/>
            <person name="Noehammer C."/>
            <person name="Wiesinger-Mayr H."/>
        </authorList>
    </citation>
    <scope>NUCLEOTIDE SEQUENCE [LARGE SCALE GENOMIC DNA]</scope>
    <source>
        <strain evidence="1 2">ISC11</strain>
    </source>
</reference>
<dbReference type="GO" id="GO:0032259">
    <property type="term" value="P:methylation"/>
    <property type="evidence" value="ECO:0007669"/>
    <property type="project" value="UniProtKB-KW"/>
</dbReference>
<accession>A0A7G2IXT2</accession>
<protein>
    <submittedName>
        <fullName evidence="1">Type II restriction enzyme, methylase subunits</fullName>
    </submittedName>
</protein>
<dbReference type="AlphaFoldDB" id="A0A7G2IXT2"/>
<proteinExistence type="predicted"/>
<organism evidence="1 2">
    <name type="scientific">Citrobacter freundii</name>
    <dbReference type="NCBI Taxonomy" id="546"/>
    <lineage>
        <taxon>Bacteria</taxon>
        <taxon>Pseudomonadati</taxon>
        <taxon>Pseudomonadota</taxon>
        <taxon>Gammaproteobacteria</taxon>
        <taxon>Enterobacterales</taxon>
        <taxon>Enterobacteriaceae</taxon>
        <taxon>Citrobacter</taxon>
        <taxon>Citrobacter freundii complex</taxon>
    </lineage>
</organism>
<keyword evidence="1" id="KW-0808">Transferase</keyword>
<keyword evidence="1" id="KW-0489">Methyltransferase</keyword>
<evidence type="ECO:0000313" key="1">
    <source>
        <dbReference type="EMBL" id="CDL41775.1"/>
    </source>
</evidence>
<evidence type="ECO:0000313" key="2">
    <source>
        <dbReference type="Proteomes" id="UP000019194"/>
    </source>
</evidence>